<evidence type="ECO:0000313" key="2">
    <source>
        <dbReference type="EMBL" id="KAJ1526628.1"/>
    </source>
</evidence>
<keyword evidence="3" id="KW-1185">Reference proteome</keyword>
<feature type="region of interest" description="Disordered" evidence="1">
    <location>
        <begin position="160"/>
        <end position="191"/>
    </location>
</feature>
<dbReference type="Proteomes" id="UP001075354">
    <property type="component" value="Chromosome 6"/>
</dbReference>
<feature type="compositionally biased region" description="Low complexity" evidence="1">
    <location>
        <begin position="160"/>
        <end position="170"/>
    </location>
</feature>
<accession>A0AAV7XQ76</accession>
<sequence>MSAARIAALERSSKEALRAAELDRQAARDQAREAREAAEKEKRAMLEASRKLAEDVRREHEEALAALRNDMKAVRDECAEEVNVAALEFEERSAQLTDRISSLEAENLSLREQLSASTEHIGYLESRLSELRHAQEAEKNRLMELNRVLMLQQQQQQNLTAAAAAPAARLPRGRGPRAPRPRAPAAAPRFQPASAVYAPASAAPGAATYPVLQMSWRRGGASVEAVAAHANVSQNRAR</sequence>
<organism evidence="2 3">
    <name type="scientific">Megalurothrips usitatus</name>
    <name type="common">bean blossom thrips</name>
    <dbReference type="NCBI Taxonomy" id="439358"/>
    <lineage>
        <taxon>Eukaryota</taxon>
        <taxon>Metazoa</taxon>
        <taxon>Ecdysozoa</taxon>
        <taxon>Arthropoda</taxon>
        <taxon>Hexapoda</taxon>
        <taxon>Insecta</taxon>
        <taxon>Pterygota</taxon>
        <taxon>Neoptera</taxon>
        <taxon>Paraneoptera</taxon>
        <taxon>Thysanoptera</taxon>
        <taxon>Terebrantia</taxon>
        <taxon>Thripoidea</taxon>
        <taxon>Thripidae</taxon>
        <taxon>Megalurothrips</taxon>
    </lineage>
</organism>
<evidence type="ECO:0000256" key="1">
    <source>
        <dbReference type="SAM" id="MobiDB-lite"/>
    </source>
</evidence>
<protein>
    <submittedName>
        <fullName evidence="2">Uncharacterized protein</fullName>
    </submittedName>
</protein>
<gene>
    <name evidence="2" type="ORF">ONE63_008214</name>
</gene>
<name>A0AAV7XQ76_9NEOP</name>
<dbReference type="EMBL" id="JAPTSV010000006">
    <property type="protein sequence ID" value="KAJ1526628.1"/>
    <property type="molecule type" value="Genomic_DNA"/>
</dbReference>
<evidence type="ECO:0000313" key="3">
    <source>
        <dbReference type="Proteomes" id="UP001075354"/>
    </source>
</evidence>
<feature type="compositionally biased region" description="Basic residues" evidence="1">
    <location>
        <begin position="171"/>
        <end position="180"/>
    </location>
</feature>
<feature type="region of interest" description="Disordered" evidence="1">
    <location>
        <begin position="21"/>
        <end position="46"/>
    </location>
</feature>
<proteinExistence type="predicted"/>
<dbReference type="AlphaFoldDB" id="A0AAV7XQ76"/>
<reference evidence="2" key="1">
    <citation type="submission" date="2022-12" db="EMBL/GenBank/DDBJ databases">
        <title>Chromosome-level genome assembly of the bean flower thrips Megalurothrips usitatus.</title>
        <authorList>
            <person name="Ma L."/>
            <person name="Liu Q."/>
            <person name="Li H."/>
            <person name="Cai W."/>
        </authorList>
    </citation>
    <scope>NUCLEOTIDE SEQUENCE</scope>
    <source>
        <strain evidence="2">Cailab_2022a</strain>
    </source>
</reference>
<comment type="caution">
    <text evidence="2">The sequence shown here is derived from an EMBL/GenBank/DDBJ whole genome shotgun (WGS) entry which is preliminary data.</text>
</comment>